<keyword evidence="5 6" id="KW-0408">Iron</keyword>
<organism evidence="9 10">
    <name type="scientific">Microvirga subterranea</name>
    <dbReference type="NCBI Taxonomy" id="186651"/>
    <lineage>
        <taxon>Bacteria</taxon>
        <taxon>Pseudomonadati</taxon>
        <taxon>Pseudomonadota</taxon>
        <taxon>Alphaproteobacteria</taxon>
        <taxon>Hyphomicrobiales</taxon>
        <taxon>Methylobacteriaceae</taxon>
        <taxon>Microvirga</taxon>
    </lineage>
</organism>
<evidence type="ECO:0000256" key="6">
    <source>
        <dbReference type="PROSITE-ProRule" id="PRU00433"/>
    </source>
</evidence>
<dbReference type="PROSITE" id="PS51007">
    <property type="entry name" value="CYTC"/>
    <property type="match status" value="2"/>
</dbReference>
<dbReference type="GO" id="GO:0009055">
    <property type="term" value="F:electron transfer activity"/>
    <property type="evidence" value="ECO:0007669"/>
    <property type="project" value="InterPro"/>
</dbReference>
<evidence type="ECO:0000256" key="2">
    <source>
        <dbReference type="ARBA" id="ARBA00022617"/>
    </source>
</evidence>
<evidence type="ECO:0000313" key="9">
    <source>
        <dbReference type="EMBL" id="RDI58018.1"/>
    </source>
</evidence>
<dbReference type="RefSeq" id="WP_114771230.1">
    <property type="nucleotide sequence ID" value="NZ_QQBB01000006.1"/>
</dbReference>
<gene>
    <name evidence="9" type="ORF">DES45_106332</name>
</gene>
<dbReference type="SUPFAM" id="SSF46626">
    <property type="entry name" value="Cytochrome c"/>
    <property type="match status" value="2"/>
</dbReference>
<dbReference type="OrthoDB" id="9773456at2"/>
<keyword evidence="3 6" id="KW-0479">Metal-binding</keyword>
<keyword evidence="10" id="KW-1185">Reference proteome</keyword>
<accession>A0A370HIJ0</accession>
<dbReference type="PANTHER" id="PTHR37823">
    <property type="entry name" value="CYTOCHROME C-553-LIKE"/>
    <property type="match status" value="1"/>
</dbReference>
<dbReference type="Pfam" id="PF13442">
    <property type="entry name" value="Cytochrome_CBB3"/>
    <property type="match status" value="1"/>
</dbReference>
<feature type="domain" description="Cytochrome c" evidence="8">
    <location>
        <begin position="73"/>
        <end position="159"/>
    </location>
</feature>
<feature type="domain" description="Cytochrome c" evidence="8">
    <location>
        <begin position="194"/>
        <end position="285"/>
    </location>
</feature>
<dbReference type="PANTHER" id="PTHR37823:SF1">
    <property type="entry name" value="CYTOCHROME C-553-LIKE"/>
    <property type="match status" value="1"/>
</dbReference>
<dbReference type="Proteomes" id="UP000254925">
    <property type="component" value="Unassembled WGS sequence"/>
</dbReference>
<reference evidence="9 10" key="1">
    <citation type="submission" date="2018-07" db="EMBL/GenBank/DDBJ databases">
        <title>Genomic Encyclopedia of Type Strains, Phase IV (KMG-IV): sequencing the most valuable type-strain genomes for metagenomic binning, comparative biology and taxonomic classification.</title>
        <authorList>
            <person name="Goeker M."/>
        </authorList>
    </citation>
    <scope>NUCLEOTIDE SEQUENCE [LARGE SCALE GENOMIC DNA]</scope>
    <source>
        <strain evidence="9 10">DSM 14364</strain>
    </source>
</reference>
<evidence type="ECO:0000256" key="4">
    <source>
        <dbReference type="ARBA" id="ARBA00022982"/>
    </source>
</evidence>
<evidence type="ECO:0000256" key="5">
    <source>
        <dbReference type="ARBA" id="ARBA00023004"/>
    </source>
</evidence>
<evidence type="ECO:0000256" key="7">
    <source>
        <dbReference type="SAM" id="MobiDB-lite"/>
    </source>
</evidence>
<dbReference type="EMBL" id="QQBB01000006">
    <property type="protein sequence ID" value="RDI58018.1"/>
    <property type="molecule type" value="Genomic_DNA"/>
</dbReference>
<dbReference type="GO" id="GO:0020037">
    <property type="term" value="F:heme binding"/>
    <property type="evidence" value="ECO:0007669"/>
    <property type="project" value="InterPro"/>
</dbReference>
<evidence type="ECO:0000259" key="8">
    <source>
        <dbReference type="PROSITE" id="PS51007"/>
    </source>
</evidence>
<evidence type="ECO:0000256" key="3">
    <source>
        <dbReference type="ARBA" id="ARBA00022723"/>
    </source>
</evidence>
<dbReference type="Gene3D" id="1.10.760.10">
    <property type="entry name" value="Cytochrome c-like domain"/>
    <property type="match status" value="2"/>
</dbReference>
<protein>
    <submittedName>
        <fullName evidence="9">Cytochrome c</fullName>
    </submittedName>
</protein>
<evidence type="ECO:0000313" key="10">
    <source>
        <dbReference type="Proteomes" id="UP000254925"/>
    </source>
</evidence>
<comment type="caution">
    <text evidence="9">The sequence shown here is derived from an EMBL/GenBank/DDBJ whole genome shotgun (WGS) entry which is preliminary data.</text>
</comment>
<dbReference type="InterPro" id="IPR009056">
    <property type="entry name" value="Cyt_c-like_dom"/>
</dbReference>
<keyword evidence="4" id="KW-0249">Electron transport</keyword>
<dbReference type="GO" id="GO:0046872">
    <property type="term" value="F:metal ion binding"/>
    <property type="evidence" value="ECO:0007669"/>
    <property type="project" value="UniProtKB-KW"/>
</dbReference>
<keyword evidence="2 6" id="KW-0349">Heme</keyword>
<name>A0A370HIJ0_9HYPH</name>
<feature type="compositionally biased region" description="Basic and acidic residues" evidence="7">
    <location>
        <begin position="182"/>
        <end position="193"/>
    </location>
</feature>
<evidence type="ECO:0000256" key="1">
    <source>
        <dbReference type="ARBA" id="ARBA00022448"/>
    </source>
</evidence>
<dbReference type="AlphaFoldDB" id="A0A370HIJ0"/>
<keyword evidence="1" id="KW-0813">Transport</keyword>
<proteinExistence type="predicted"/>
<feature type="region of interest" description="Disordered" evidence="7">
    <location>
        <begin position="174"/>
        <end position="193"/>
    </location>
</feature>
<dbReference type="InterPro" id="IPR036909">
    <property type="entry name" value="Cyt_c-like_dom_sf"/>
</dbReference>
<dbReference type="InterPro" id="IPR051811">
    <property type="entry name" value="Cytochrome_c550/c551-like"/>
</dbReference>
<sequence>MSRSRSSLLFWTVLFLAFGAGGSLAYIYSGIYDISATKQHTRLVYWVMSTARRQSIKTHAAGDVLPPDVADANLVSAGLVLFDRHCSQCHGAPGIAPGPIGLGMAPSPPNFAQMGRDLPAEEMYWAISNGIKLTGMPAWAFRLSERERWALVAFLKRSTALTPADYRAQRDRLASAGVGEATSRDSGGRWEPDGAAERGRVAIQQYACATCHVIPGIRGADAQVGPSLEGIAERLYIAGNLTNTPAHMVEWLRDPQKINPLSAMPDLGVTERDARDIAAYLYSLR</sequence>
<dbReference type="Pfam" id="PF00034">
    <property type="entry name" value="Cytochrom_C"/>
    <property type="match status" value="1"/>
</dbReference>